<evidence type="ECO:0000256" key="5">
    <source>
        <dbReference type="ARBA" id="ARBA00022989"/>
    </source>
</evidence>
<keyword evidence="3" id="KW-0813">Transport</keyword>
<gene>
    <name evidence="10" type="ORF">NIIDMKKI_74060</name>
</gene>
<dbReference type="InterPro" id="IPR002524">
    <property type="entry name" value="Cation_efflux"/>
</dbReference>
<proteinExistence type="inferred from homology"/>
<dbReference type="Proteomes" id="UP000516380">
    <property type="component" value="Chromosome"/>
</dbReference>
<dbReference type="SUPFAM" id="SSF161111">
    <property type="entry name" value="Cation efflux protein transmembrane domain-like"/>
    <property type="match status" value="1"/>
</dbReference>
<comment type="similarity">
    <text evidence="2">Belongs to the cation diffusion facilitator (CDF) transporter (TC 2.A.4) family.</text>
</comment>
<dbReference type="InterPro" id="IPR058533">
    <property type="entry name" value="Cation_efflux_TM"/>
</dbReference>
<dbReference type="GO" id="GO:0015093">
    <property type="term" value="F:ferrous iron transmembrane transporter activity"/>
    <property type="evidence" value="ECO:0007669"/>
    <property type="project" value="TreeGrafter"/>
</dbReference>
<name>A0A7G1IMT4_MYCKA</name>
<feature type="region of interest" description="Disordered" evidence="7">
    <location>
        <begin position="1"/>
        <end position="65"/>
    </location>
</feature>
<evidence type="ECO:0000313" key="10">
    <source>
        <dbReference type="EMBL" id="BCI92200.1"/>
    </source>
</evidence>
<evidence type="ECO:0000256" key="2">
    <source>
        <dbReference type="ARBA" id="ARBA00008114"/>
    </source>
</evidence>
<dbReference type="GO" id="GO:0006882">
    <property type="term" value="P:intracellular zinc ion homeostasis"/>
    <property type="evidence" value="ECO:0007669"/>
    <property type="project" value="TreeGrafter"/>
</dbReference>
<dbReference type="InterPro" id="IPR050291">
    <property type="entry name" value="CDF_Transporter"/>
</dbReference>
<feature type="compositionally biased region" description="Basic and acidic residues" evidence="7">
    <location>
        <begin position="28"/>
        <end position="40"/>
    </location>
</feature>
<dbReference type="EMBL" id="AP023343">
    <property type="protein sequence ID" value="BCI92200.1"/>
    <property type="molecule type" value="Genomic_DNA"/>
</dbReference>
<dbReference type="PANTHER" id="PTHR43840">
    <property type="entry name" value="MITOCHONDRIAL METAL TRANSPORTER 1-RELATED"/>
    <property type="match status" value="1"/>
</dbReference>
<dbReference type="Gene3D" id="1.20.1510.10">
    <property type="entry name" value="Cation efflux protein transmembrane domain"/>
    <property type="match status" value="1"/>
</dbReference>
<protein>
    <recommendedName>
        <fullName evidence="9">Cation efflux protein transmembrane domain-containing protein</fullName>
    </recommendedName>
</protein>
<keyword evidence="11" id="KW-1185">Reference proteome</keyword>
<dbReference type="PANTHER" id="PTHR43840:SF15">
    <property type="entry name" value="MITOCHONDRIAL METAL TRANSPORTER 1-RELATED"/>
    <property type="match status" value="1"/>
</dbReference>
<dbReference type="GO" id="GO:0005886">
    <property type="term" value="C:plasma membrane"/>
    <property type="evidence" value="ECO:0007669"/>
    <property type="project" value="TreeGrafter"/>
</dbReference>
<feature type="transmembrane region" description="Helical" evidence="8">
    <location>
        <begin position="104"/>
        <end position="127"/>
    </location>
</feature>
<keyword evidence="5 8" id="KW-1133">Transmembrane helix</keyword>
<sequence>MTDKESSVNELTDRTGRPAPVGATPPTFRRERLVRNERSSQRNLQCRSHLWRPQPSADDHGNHHHPKGWRAVVREIFAPHSHDAADSIDNALESSAAGIRAVKISLLVLGITAIAQIAVVTISGSIALAADTIHNFSDALTAVPLWIAFALSTKAATRRYTYGFGRVEDLAGLFVVAMITMSAIIAGYEAVVRLIHPSPSKTSAGLPWPD</sequence>
<evidence type="ECO:0000259" key="9">
    <source>
        <dbReference type="Pfam" id="PF01545"/>
    </source>
</evidence>
<evidence type="ECO:0000256" key="6">
    <source>
        <dbReference type="ARBA" id="ARBA00023136"/>
    </source>
</evidence>
<feature type="transmembrane region" description="Helical" evidence="8">
    <location>
        <begin position="169"/>
        <end position="188"/>
    </location>
</feature>
<evidence type="ECO:0000256" key="4">
    <source>
        <dbReference type="ARBA" id="ARBA00022692"/>
    </source>
</evidence>
<dbReference type="NCBIfam" id="TIGR01297">
    <property type="entry name" value="CDF"/>
    <property type="match status" value="1"/>
</dbReference>
<organism evidence="10 11">
    <name type="scientific">Mycobacterium kansasii</name>
    <dbReference type="NCBI Taxonomy" id="1768"/>
    <lineage>
        <taxon>Bacteria</taxon>
        <taxon>Bacillati</taxon>
        <taxon>Actinomycetota</taxon>
        <taxon>Actinomycetes</taxon>
        <taxon>Mycobacteriales</taxon>
        <taxon>Mycobacteriaceae</taxon>
        <taxon>Mycobacterium</taxon>
    </lineage>
</organism>
<feature type="compositionally biased region" description="Basic and acidic residues" evidence="7">
    <location>
        <begin position="1"/>
        <end position="16"/>
    </location>
</feature>
<comment type="subcellular location">
    <subcellularLocation>
        <location evidence="1">Membrane</location>
        <topology evidence="1">Multi-pass membrane protein</topology>
    </subcellularLocation>
</comment>
<evidence type="ECO:0000313" key="11">
    <source>
        <dbReference type="Proteomes" id="UP000516380"/>
    </source>
</evidence>
<feature type="transmembrane region" description="Helical" evidence="8">
    <location>
        <begin position="139"/>
        <end position="157"/>
    </location>
</feature>
<evidence type="ECO:0000256" key="1">
    <source>
        <dbReference type="ARBA" id="ARBA00004141"/>
    </source>
</evidence>
<keyword evidence="6 8" id="KW-0472">Membrane</keyword>
<dbReference type="GO" id="GO:0015086">
    <property type="term" value="F:cadmium ion transmembrane transporter activity"/>
    <property type="evidence" value="ECO:0007669"/>
    <property type="project" value="TreeGrafter"/>
</dbReference>
<dbReference type="AlphaFoldDB" id="A0A7G1IMT4"/>
<evidence type="ECO:0000256" key="3">
    <source>
        <dbReference type="ARBA" id="ARBA00022448"/>
    </source>
</evidence>
<feature type="domain" description="Cation efflux protein transmembrane" evidence="9">
    <location>
        <begin position="102"/>
        <end position="201"/>
    </location>
</feature>
<reference evidence="10 11" key="1">
    <citation type="submission" date="2020-07" db="EMBL/GenBank/DDBJ databases">
        <title>Mycobacterium kansasii (former subtype) with zoonotic potential isolated from diseased indoor pet cat, Japan.</title>
        <authorList>
            <person name="Fukano H."/>
            <person name="Terazono T."/>
            <person name="Hoshino Y."/>
        </authorList>
    </citation>
    <scope>NUCLEOTIDE SEQUENCE [LARGE SCALE GENOMIC DNA]</scope>
    <source>
        <strain evidence="10 11">Kuro-I</strain>
    </source>
</reference>
<dbReference type="InterPro" id="IPR027469">
    <property type="entry name" value="Cation_efflux_TMD_sf"/>
</dbReference>
<dbReference type="GO" id="GO:0015341">
    <property type="term" value="F:zinc efflux antiporter activity"/>
    <property type="evidence" value="ECO:0007669"/>
    <property type="project" value="TreeGrafter"/>
</dbReference>
<dbReference type="Pfam" id="PF01545">
    <property type="entry name" value="Cation_efflux"/>
    <property type="match status" value="1"/>
</dbReference>
<evidence type="ECO:0000256" key="7">
    <source>
        <dbReference type="SAM" id="MobiDB-lite"/>
    </source>
</evidence>
<keyword evidence="4 8" id="KW-0812">Transmembrane</keyword>
<accession>A0A7G1IMT4</accession>
<evidence type="ECO:0000256" key="8">
    <source>
        <dbReference type="SAM" id="Phobius"/>
    </source>
</evidence>